<dbReference type="InterPro" id="IPR051218">
    <property type="entry name" value="Sec_MonoDiacylglyc_Lipase"/>
</dbReference>
<evidence type="ECO:0000313" key="5">
    <source>
        <dbReference type="Proteomes" id="UP000037551"/>
    </source>
</evidence>
<organism evidence="4 5">
    <name type="scientific">Pseudomonas fildesensis</name>
    <dbReference type="NCBI Taxonomy" id="1674920"/>
    <lineage>
        <taxon>Bacteria</taxon>
        <taxon>Pseudomonadati</taxon>
        <taxon>Pseudomonadota</taxon>
        <taxon>Gammaproteobacteria</taxon>
        <taxon>Pseudomonadales</taxon>
        <taxon>Pseudomonadaceae</taxon>
        <taxon>Pseudomonas</taxon>
    </lineage>
</organism>
<dbReference type="SUPFAM" id="SSF53474">
    <property type="entry name" value="alpha/beta-Hydrolases"/>
    <property type="match status" value="1"/>
</dbReference>
<dbReference type="OrthoDB" id="5562330at2"/>
<dbReference type="Proteomes" id="UP000037551">
    <property type="component" value="Unassembled WGS sequence"/>
</dbReference>
<feature type="compositionally biased region" description="Polar residues" evidence="2">
    <location>
        <begin position="694"/>
        <end position="703"/>
    </location>
</feature>
<protein>
    <submittedName>
        <fullName evidence="4">Lipase</fullName>
    </submittedName>
</protein>
<reference evidence="4 5" key="1">
    <citation type="submission" date="2015-06" db="EMBL/GenBank/DDBJ databases">
        <title>Draft genome sequence of an Antarctic Pseudomonas sp. strain KG01 with full potential for biotechnological applications.</title>
        <authorList>
            <person name="Pavlov M.S."/>
            <person name="Lira F."/>
            <person name="Martinez J.L."/>
            <person name="Marshall S.H."/>
        </authorList>
    </citation>
    <scope>NUCLEOTIDE SEQUENCE [LARGE SCALE GENOMIC DNA]</scope>
    <source>
        <strain evidence="4 5">KG01</strain>
    </source>
</reference>
<dbReference type="Gene3D" id="3.40.50.1820">
    <property type="entry name" value="alpha/beta hydrolase"/>
    <property type="match status" value="1"/>
</dbReference>
<comment type="caution">
    <text evidence="4">The sequence shown here is derived from an EMBL/GenBank/DDBJ whole genome shotgun (WGS) entry which is preliminary data.</text>
</comment>
<dbReference type="Pfam" id="PF01764">
    <property type="entry name" value="Lipase_3"/>
    <property type="match status" value="1"/>
</dbReference>
<sequence length="718" mass="81097">MKQDAWKQPFFNDKMPACSLRGHWVSFCLVDEAGSGKAYGGLSFTVYDSTGRKYEGRVNGDGFAKLQDFYCGPVVLLLEGRYCGTEELYDRLSKRITYKLPITELQTRAEQTRFSTADGRRIEGNPAKQQADRFYQVEVSDLVRHNAHLPPVATTPYRPQRHALKMMADLGFGPSQPTLSGIVLFPNQHTVLEVRPLRALRPIISVDDQFCALNLYQLALMSALSYCDFGQQPPRKPVDQVTFAMDPSVGNLFSEKLSGYHEAWRIDPEQAQRFYPVYEEVPYSKRFEILPFDPELYPQNNPELGDEQEHPASLHFFDDEKLGTDTQAFITHHDEVILISVRGTASGADALRDANAHQVSFAEGVGKAHEGFYQAYRAMRNFVLRYLDQFHQGQRIVICGHSLGGAIALLLAEGLRRIPDRGYNILLYTYGAPRAADSEFTSGASTLVHHRIVNYNDPVPSVPATWMNTTAKLWIPGAVTLFSAPGAGGLLFAAGLVRVGGNAYQHHGEQQHFMPIMLPDGTHSSVLWTPGCESIEEAGCNRALQLQGDMPHRDNLLKQLFQANQHFMTASYIPAAWATLRRWQQTLDSQGPLVTPREFELLDHALETMRQQLRDKNRELEHRRPANQRSHAHQHNQALNAEIERLNASRHRLQSLRWRRLKARDVYGSQARSANLQPSLNRWFSHRENRELSQHASIPSPSHNDGGRAQTLDIDSIV</sequence>
<dbReference type="PATRIC" id="fig|1674920.3.peg.2964"/>
<dbReference type="InterPro" id="IPR029058">
    <property type="entry name" value="AB_hydrolase_fold"/>
</dbReference>
<dbReference type="STRING" id="1674920.ACR52_22735"/>
<accession>A0A0J8FSY1</accession>
<feature type="coiled-coil region" evidence="1">
    <location>
        <begin position="599"/>
        <end position="656"/>
    </location>
</feature>
<gene>
    <name evidence="4" type="ORF">ACR52_22735</name>
</gene>
<keyword evidence="5" id="KW-1185">Reference proteome</keyword>
<dbReference type="GO" id="GO:0006629">
    <property type="term" value="P:lipid metabolic process"/>
    <property type="evidence" value="ECO:0007669"/>
    <property type="project" value="InterPro"/>
</dbReference>
<dbReference type="RefSeq" id="WP_048729698.1">
    <property type="nucleotide sequence ID" value="NZ_LFMW01000017.1"/>
</dbReference>
<evidence type="ECO:0000256" key="2">
    <source>
        <dbReference type="SAM" id="MobiDB-lite"/>
    </source>
</evidence>
<dbReference type="AlphaFoldDB" id="A0A0J8FSY1"/>
<dbReference type="PANTHER" id="PTHR45856">
    <property type="entry name" value="ALPHA/BETA-HYDROLASES SUPERFAMILY PROTEIN"/>
    <property type="match status" value="1"/>
</dbReference>
<feature type="region of interest" description="Disordered" evidence="2">
    <location>
        <begin position="691"/>
        <end position="718"/>
    </location>
</feature>
<evidence type="ECO:0000313" key="4">
    <source>
        <dbReference type="EMBL" id="KMT53352.1"/>
    </source>
</evidence>
<feature type="domain" description="Fungal lipase-type" evidence="3">
    <location>
        <begin position="339"/>
        <end position="464"/>
    </location>
</feature>
<name>A0A0J8FSY1_9PSED</name>
<evidence type="ECO:0000259" key="3">
    <source>
        <dbReference type="Pfam" id="PF01764"/>
    </source>
</evidence>
<evidence type="ECO:0000256" key="1">
    <source>
        <dbReference type="SAM" id="Coils"/>
    </source>
</evidence>
<dbReference type="EMBL" id="LFMW01000017">
    <property type="protein sequence ID" value="KMT53352.1"/>
    <property type="molecule type" value="Genomic_DNA"/>
</dbReference>
<proteinExistence type="predicted"/>
<keyword evidence="1" id="KW-0175">Coiled coil</keyword>
<dbReference type="CDD" id="cd00519">
    <property type="entry name" value="Lipase_3"/>
    <property type="match status" value="1"/>
</dbReference>
<dbReference type="InterPro" id="IPR002921">
    <property type="entry name" value="Fungal_lipase-type"/>
</dbReference>
<dbReference type="PANTHER" id="PTHR45856:SF24">
    <property type="entry name" value="FUNGAL LIPASE-LIKE DOMAIN-CONTAINING PROTEIN"/>
    <property type="match status" value="1"/>
</dbReference>